<dbReference type="Gene3D" id="3.40.50.1110">
    <property type="entry name" value="SGNH hydrolase"/>
    <property type="match status" value="1"/>
</dbReference>
<dbReference type="AlphaFoldDB" id="A0A383WL49"/>
<dbReference type="PANTHER" id="PTHR34407">
    <property type="entry name" value="EXPRESSED PROTEIN"/>
    <property type="match status" value="1"/>
</dbReference>
<sequence length="378" mass="40935">MEDMQQALRRMMAVPFATPRSVLALGYKGLEADTLRNWHHLASKLATPGANVTVVSFGGSLTAGYIAKEEAWKSALEGSWVEPMVAWLKAAFPSVTFNIINLARAASEVIVASTCWYQYVPHDADLVLVEYSLNGCLDSSGRPMCSSTTMLRVAHYESLFRRVLRRAPNAALMSVAAFMFSTYTYAQGHLILTAPNAFQSTGEELHGMIARRYGAPMASLRDSLYGLMYNDPLSLQLLGATRLSIITDTIHPTAAGFTMYGEIMAYTVRQALAAVMANGAAEPAALGAAAAAADDYGLPLPLSPVAAQQDTDTWCREGSSFRSAASCVGKGSCRWGTTDFNYYCPHGNCRMRGYFMKGAGPRCISAWTPPCLQQPAVW</sequence>
<evidence type="ECO:0000313" key="1">
    <source>
        <dbReference type="EMBL" id="SZX77973.1"/>
    </source>
</evidence>
<name>A0A383WL49_TETOB</name>
<dbReference type="PANTHER" id="PTHR34407:SF1">
    <property type="entry name" value="SGNH HYDROLASE-TYPE ESTERASE DOMAIN-CONTAINING PROTEIN"/>
    <property type="match status" value="1"/>
</dbReference>
<dbReference type="Proteomes" id="UP000256970">
    <property type="component" value="Unassembled WGS sequence"/>
</dbReference>
<dbReference type="SUPFAM" id="SSF52266">
    <property type="entry name" value="SGNH hydrolase"/>
    <property type="match status" value="1"/>
</dbReference>
<dbReference type="CDD" id="cd00229">
    <property type="entry name" value="SGNH_hydrolase"/>
    <property type="match status" value="1"/>
</dbReference>
<gene>
    <name evidence="1" type="ORF">BQ4739_LOCUS18304</name>
</gene>
<keyword evidence="2" id="KW-1185">Reference proteome</keyword>
<dbReference type="EMBL" id="FNXT01001298">
    <property type="protein sequence ID" value="SZX77973.1"/>
    <property type="molecule type" value="Genomic_DNA"/>
</dbReference>
<organism evidence="1 2">
    <name type="scientific">Tetradesmus obliquus</name>
    <name type="common">Green alga</name>
    <name type="synonym">Acutodesmus obliquus</name>
    <dbReference type="NCBI Taxonomy" id="3088"/>
    <lineage>
        <taxon>Eukaryota</taxon>
        <taxon>Viridiplantae</taxon>
        <taxon>Chlorophyta</taxon>
        <taxon>core chlorophytes</taxon>
        <taxon>Chlorophyceae</taxon>
        <taxon>CS clade</taxon>
        <taxon>Sphaeropleales</taxon>
        <taxon>Scenedesmaceae</taxon>
        <taxon>Tetradesmus</taxon>
    </lineage>
</organism>
<dbReference type="InterPro" id="IPR036514">
    <property type="entry name" value="SGNH_hydro_sf"/>
</dbReference>
<protein>
    <recommendedName>
        <fullName evidence="3">SGNH hydrolase-type esterase domain-containing protein</fullName>
    </recommendedName>
</protein>
<proteinExistence type="predicted"/>
<reference evidence="1 2" key="1">
    <citation type="submission" date="2016-10" db="EMBL/GenBank/DDBJ databases">
        <authorList>
            <person name="Cai Z."/>
        </authorList>
    </citation>
    <scope>NUCLEOTIDE SEQUENCE [LARGE SCALE GENOMIC DNA]</scope>
</reference>
<evidence type="ECO:0008006" key="3">
    <source>
        <dbReference type="Google" id="ProtNLM"/>
    </source>
</evidence>
<evidence type="ECO:0000313" key="2">
    <source>
        <dbReference type="Proteomes" id="UP000256970"/>
    </source>
</evidence>
<accession>A0A383WL49</accession>
<dbReference type="STRING" id="3088.A0A383WL49"/>